<dbReference type="AlphaFoldDB" id="A0AAJ5UZ41"/>
<dbReference type="RefSeq" id="WP_274797542.1">
    <property type="nucleotide sequence ID" value="NZ_CP113528.1"/>
</dbReference>
<protein>
    <submittedName>
        <fullName evidence="1">Uncharacterized protein</fullName>
    </submittedName>
</protein>
<accession>A0AAJ5UZ41</accession>
<sequence>MKNLYIAENSHELIKESRMKTISINPTGKHQYINPLEIGVEESASAYAEQVVNSINELAITLKEFTLNEEEKQVLTKELIHSFDAGKLHDFRSLVERLSIINSSNSHDVSRLIELLTMTLK</sequence>
<proteinExistence type="predicted"/>
<dbReference type="EMBL" id="CP113528">
    <property type="protein sequence ID" value="WDV09325.1"/>
    <property type="molecule type" value="Genomic_DNA"/>
</dbReference>
<dbReference type="Proteomes" id="UP001219585">
    <property type="component" value="Plasmid unnamed"/>
</dbReference>
<geneLocation type="plasmid" evidence="1 2">
    <name>unnamed</name>
</geneLocation>
<evidence type="ECO:0000313" key="2">
    <source>
        <dbReference type="Proteomes" id="UP001219585"/>
    </source>
</evidence>
<gene>
    <name evidence="1" type="ORF">OU989_22645</name>
</gene>
<organism evidence="1 2">
    <name type="scientific">Lysinibacillus irui</name>
    <dbReference type="NCBI Taxonomy" id="2998077"/>
    <lineage>
        <taxon>Bacteria</taxon>
        <taxon>Bacillati</taxon>
        <taxon>Bacillota</taxon>
        <taxon>Bacilli</taxon>
        <taxon>Bacillales</taxon>
        <taxon>Bacillaceae</taxon>
        <taxon>Lysinibacillus</taxon>
    </lineage>
</organism>
<reference evidence="1" key="1">
    <citation type="submission" date="2022-11" db="EMBL/GenBank/DDBJ databases">
        <title>Lysinibacillus irui.</title>
        <authorList>
            <person name="Akintayo S.O."/>
        </authorList>
    </citation>
    <scope>NUCLEOTIDE SEQUENCE</scope>
    <source>
        <strain evidence="1">IRB4-01</strain>
        <plasmid evidence="1">unnamed</plasmid>
    </source>
</reference>
<dbReference type="KEGG" id="liu:OU989_22645"/>
<keyword evidence="1" id="KW-0614">Plasmid</keyword>
<name>A0AAJ5UZ41_9BACI</name>
<evidence type="ECO:0000313" key="1">
    <source>
        <dbReference type="EMBL" id="WDV09325.1"/>
    </source>
</evidence>